<feature type="region of interest" description="Disordered" evidence="1">
    <location>
        <begin position="132"/>
        <end position="151"/>
    </location>
</feature>
<dbReference type="AlphaFoldDB" id="A0A7W5E1U6"/>
<gene>
    <name evidence="2" type="ORF">FHS27_004496</name>
</gene>
<dbReference type="InterPro" id="IPR017504">
    <property type="entry name" value="CHP03067_Planctomycetes"/>
</dbReference>
<dbReference type="RefSeq" id="WP_184306816.1">
    <property type="nucleotide sequence ID" value="NZ_JACHXU010000017.1"/>
</dbReference>
<dbReference type="NCBIfam" id="TIGR03067">
    <property type="entry name" value="Planc_TIGR03067"/>
    <property type="match status" value="1"/>
</dbReference>
<keyword evidence="3" id="KW-1185">Reference proteome</keyword>
<evidence type="ECO:0000256" key="1">
    <source>
        <dbReference type="SAM" id="MobiDB-lite"/>
    </source>
</evidence>
<accession>A0A7W5E1U6</accession>
<sequence length="151" mass="17056">MNRPLLLALTVTTFLLPHLIVNGDESVNPITRNLQGVWNITDGVNRGEDVPEKELDGTKMKIDNDVMVTYDADENEKYRAKFTLDATTKPFHIDMTTETEGMPPMKALGILRFTDEDKMQLCYSLPGVPRPTEFQSTKGSKTMLFTSKKEN</sequence>
<reference evidence="2 3" key="1">
    <citation type="submission" date="2020-08" db="EMBL/GenBank/DDBJ databases">
        <title>Genomic Encyclopedia of Type Strains, Phase III (KMG-III): the genomes of soil and plant-associated and newly described type strains.</title>
        <authorList>
            <person name="Whitman W."/>
        </authorList>
    </citation>
    <scope>NUCLEOTIDE SEQUENCE [LARGE SCALE GENOMIC DNA]</scope>
    <source>
        <strain evidence="2 3">CECT 8075</strain>
    </source>
</reference>
<organism evidence="2 3">
    <name type="scientific">Aporhodopirellula rubra</name>
    <dbReference type="NCBI Taxonomy" id="980271"/>
    <lineage>
        <taxon>Bacteria</taxon>
        <taxon>Pseudomonadati</taxon>
        <taxon>Planctomycetota</taxon>
        <taxon>Planctomycetia</taxon>
        <taxon>Pirellulales</taxon>
        <taxon>Pirellulaceae</taxon>
        <taxon>Aporhodopirellula</taxon>
    </lineage>
</organism>
<dbReference type="EMBL" id="JACHXU010000017">
    <property type="protein sequence ID" value="MBB3208664.1"/>
    <property type="molecule type" value="Genomic_DNA"/>
</dbReference>
<comment type="caution">
    <text evidence="2">The sequence shown here is derived from an EMBL/GenBank/DDBJ whole genome shotgun (WGS) entry which is preliminary data.</text>
</comment>
<name>A0A7W5E1U6_9BACT</name>
<evidence type="ECO:0000313" key="3">
    <source>
        <dbReference type="Proteomes" id="UP000536179"/>
    </source>
</evidence>
<protein>
    <submittedName>
        <fullName evidence="2">Uncharacterized protein (TIGR03067 family)</fullName>
    </submittedName>
</protein>
<dbReference type="Proteomes" id="UP000536179">
    <property type="component" value="Unassembled WGS sequence"/>
</dbReference>
<proteinExistence type="predicted"/>
<evidence type="ECO:0000313" key="2">
    <source>
        <dbReference type="EMBL" id="MBB3208664.1"/>
    </source>
</evidence>
<feature type="compositionally biased region" description="Polar residues" evidence="1">
    <location>
        <begin position="133"/>
        <end position="145"/>
    </location>
</feature>